<dbReference type="RefSeq" id="WP_090181520.1">
    <property type="nucleotide sequence ID" value="NZ_LT629705.1"/>
</dbReference>
<reference evidence="2 3" key="1">
    <citation type="submission" date="2016-10" db="EMBL/GenBank/DDBJ databases">
        <authorList>
            <person name="de Groot N.N."/>
        </authorList>
    </citation>
    <scope>NUCLEOTIDE SEQUENCE [LARGE SCALE GENOMIC DNA]</scope>
    <source>
        <strain evidence="2 3">CECT 7543</strain>
    </source>
</reference>
<evidence type="ECO:0000313" key="3">
    <source>
        <dbReference type="Proteomes" id="UP000198827"/>
    </source>
</evidence>
<organism evidence="2 3">
    <name type="scientific">Pseudomonas arsenicoxydans</name>
    <dbReference type="NCBI Taxonomy" id="702115"/>
    <lineage>
        <taxon>Bacteria</taxon>
        <taxon>Pseudomonadati</taxon>
        <taxon>Pseudomonadota</taxon>
        <taxon>Gammaproteobacteria</taxon>
        <taxon>Pseudomonadales</taxon>
        <taxon>Pseudomonadaceae</taxon>
        <taxon>Pseudomonas</taxon>
    </lineage>
</organism>
<dbReference type="Pfam" id="PF01973">
    <property type="entry name" value="MptE-like"/>
    <property type="match status" value="1"/>
</dbReference>
<dbReference type="EMBL" id="LT629705">
    <property type="protein sequence ID" value="SDO34912.1"/>
    <property type="molecule type" value="Genomic_DNA"/>
</dbReference>
<accession>A0A1H0IU64</accession>
<dbReference type="AlphaFoldDB" id="A0A1H0IU64"/>
<proteinExistence type="predicted"/>
<dbReference type="PANTHER" id="PTHR41786:SF1">
    <property type="entry name" value="6-HYDROXYMETHYLPTERIN DIPHOSPHOKINASE MPTE-LIKE DOMAIN-CONTAINING PROTEIN"/>
    <property type="match status" value="1"/>
</dbReference>
<feature type="domain" description="6-hydroxymethylpterin diphosphokinase MptE-like" evidence="1">
    <location>
        <begin position="194"/>
        <end position="352"/>
    </location>
</feature>
<dbReference type="PANTHER" id="PTHR41786">
    <property type="entry name" value="MOTILITY ACCESSORY FACTOR MAF"/>
    <property type="match status" value="1"/>
</dbReference>
<gene>
    <name evidence="2" type="ORF">SAMN04489798_2720</name>
</gene>
<dbReference type="OrthoDB" id="8708422at2"/>
<dbReference type="Proteomes" id="UP000198827">
    <property type="component" value="Chromosome I"/>
</dbReference>
<dbReference type="InterPro" id="IPR002826">
    <property type="entry name" value="MptE-like"/>
</dbReference>
<sequence length="430" mass="48503">MSDSFDDNARVLERRWPMLYARLMLEDSTAIPAELSEGLGSTLSIDGIQLTSRHDRVHEARVQAASLPTGKAQLHVYGTGLGDLPTVLLERDELERLYVHILNGALFALVLQLLDQRQWLDDPRVELLYAGDQADIYTPFFALPSEMVLADDFNAKIRDRLVSEVHLSFNNREFDPQSPIILQRLQDSLDVLLADDDVAQLFNTCAGQEVYVIATGPSLESHFEQLAEIREQVQRPLFICVDTAYRPLREHGIKPDLVVSIDQRISFRHLPFEDSDGIPLVYLPMSDPEVLKAWKGKRYGGYSASPIYATLRRQHPRAELYVGGSVIHPAVDLAVKMGAESITLFGADFAFPMNKTHAGWRDGDLGPGVNLARHWVRDGYGERVRTQLNFRSYLCELERYIAGHPKVRFLNSSRAGAMIAGTQFNREFVQ</sequence>
<evidence type="ECO:0000259" key="1">
    <source>
        <dbReference type="Pfam" id="PF01973"/>
    </source>
</evidence>
<protein>
    <recommendedName>
        <fullName evidence="1">6-hydroxymethylpterin diphosphokinase MptE-like domain-containing protein</fullName>
    </recommendedName>
</protein>
<name>A0A1H0IU64_9PSED</name>
<evidence type="ECO:0000313" key="2">
    <source>
        <dbReference type="EMBL" id="SDO34912.1"/>
    </source>
</evidence>